<dbReference type="AlphaFoldDB" id="A0A2U3E360"/>
<feature type="region of interest" description="Disordered" evidence="1">
    <location>
        <begin position="144"/>
        <end position="163"/>
    </location>
</feature>
<accession>A0A2U3E360</accession>
<feature type="compositionally biased region" description="Low complexity" evidence="1">
    <location>
        <begin position="447"/>
        <end position="456"/>
    </location>
</feature>
<feature type="compositionally biased region" description="Low complexity" evidence="1">
    <location>
        <begin position="486"/>
        <end position="532"/>
    </location>
</feature>
<gene>
    <name evidence="2" type="ORF">PCL_01304</name>
</gene>
<name>A0A2U3E360_PURLI</name>
<protein>
    <submittedName>
        <fullName evidence="2">Uncharacterized protein</fullName>
    </submittedName>
</protein>
<sequence>MREADSPPRATGSACERHTMRLSCSLPQTLALPRQHVDMGVGRRHPDEAIPRSLVLGPVDASARKPPFMDGHDNHENQHWIGRQLVVLGTEAGGVSLPCLWLPFPITTRPGGHIRGRSHNIGLPGLKVAGQSMSASRELQLEGPAMASGPGTPARCAGTSRRGPFSAWLRSRERCDRRPRGQAPSPQARVHVAVSPPARLDAQVARDPVVGDGPDTTRERLFLILAAEPRQDRWRASLAPKDGGCELDPVPPCRRIRRRGLLCGGRPSTGASPPLQPLSNNKILRPSSTASACEKSSSIMVASGLILALAGMAAAADLSGFSVMRNPVAANGLGVNLALNDGCEIGEKSCDSNYCIPLTGSCCSVGNGAYCKVGKYCVTGGCCQIGKVCTGGGSGSCDTGEKSCGQFCIPSSGQCCQTSTGRWCESGTTCAQGGTKCAVGGGGGNGSPSSSDSVGGRTTSDILGGGATSSDSTGNDATTSYSLGPATTSDAGSTPTTDSSSGSSATAGSNDSSSSSSSSSSATSSASQTAATRPPPPNAGPTNAPNLLVGLLAAAPLVVL</sequence>
<comment type="caution">
    <text evidence="2">The sequence shown here is derived from an EMBL/GenBank/DDBJ whole genome shotgun (WGS) entry which is preliminary data.</text>
</comment>
<feature type="region of interest" description="Disordered" evidence="1">
    <location>
        <begin position="443"/>
        <end position="546"/>
    </location>
</feature>
<proteinExistence type="predicted"/>
<evidence type="ECO:0000313" key="2">
    <source>
        <dbReference type="EMBL" id="PWI68919.1"/>
    </source>
</evidence>
<evidence type="ECO:0000313" key="3">
    <source>
        <dbReference type="Proteomes" id="UP000245956"/>
    </source>
</evidence>
<dbReference type="EMBL" id="LCWV01000013">
    <property type="protein sequence ID" value="PWI68919.1"/>
    <property type="molecule type" value="Genomic_DNA"/>
</dbReference>
<organism evidence="2 3">
    <name type="scientific">Purpureocillium lilacinum</name>
    <name type="common">Paecilomyces lilacinus</name>
    <dbReference type="NCBI Taxonomy" id="33203"/>
    <lineage>
        <taxon>Eukaryota</taxon>
        <taxon>Fungi</taxon>
        <taxon>Dikarya</taxon>
        <taxon>Ascomycota</taxon>
        <taxon>Pezizomycotina</taxon>
        <taxon>Sordariomycetes</taxon>
        <taxon>Hypocreomycetidae</taxon>
        <taxon>Hypocreales</taxon>
        <taxon>Ophiocordycipitaceae</taxon>
        <taxon>Purpureocillium</taxon>
    </lineage>
</organism>
<feature type="compositionally biased region" description="Polar residues" evidence="1">
    <location>
        <begin position="468"/>
        <end position="482"/>
    </location>
</feature>
<reference evidence="2 3" key="1">
    <citation type="journal article" date="2016" name="Front. Microbiol.">
        <title>Genome and transcriptome sequences reveal the specific parasitism of the nematophagous Purpureocillium lilacinum 36-1.</title>
        <authorList>
            <person name="Xie J."/>
            <person name="Li S."/>
            <person name="Mo C."/>
            <person name="Xiao X."/>
            <person name="Peng D."/>
            <person name="Wang G."/>
            <person name="Xiao Y."/>
        </authorList>
    </citation>
    <scope>NUCLEOTIDE SEQUENCE [LARGE SCALE GENOMIC DNA]</scope>
    <source>
        <strain evidence="2 3">36-1</strain>
    </source>
</reference>
<dbReference type="Proteomes" id="UP000245956">
    <property type="component" value="Unassembled WGS sequence"/>
</dbReference>
<evidence type="ECO:0000256" key="1">
    <source>
        <dbReference type="SAM" id="MobiDB-lite"/>
    </source>
</evidence>